<organism evidence="1">
    <name type="scientific">marine sediment metagenome</name>
    <dbReference type="NCBI Taxonomy" id="412755"/>
    <lineage>
        <taxon>unclassified sequences</taxon>
        <taxon>metagenomes</taxon>
        <taxon>ecological metagenomes</taxon>
    </lineage>
</organism>
<proteinExistence type="predicted"/>
<reference evidence="1" key="1">
    <citation type="journal article" date="2015" name="Nature">
        <title>Complex archaea that bridge the gap between prokaryotes and eukaryotes.</title>
        <authorList>
            <person name="Spang A."/>
            <person name="Saw J.H."/>
            <person name="Jorgensen S.L."/>
            <person name="Zaremba-Niedzwiedzka K."/>
            <person name="Martijn J."/>
            <person name="Lind A.E."/>
            <person name="van Eijk R."/>
            <person name="Schleper C."/>
            <person name="Guy L."/>
            <person name="Ettema T.J."/>
        </authorList>
    </citation>
    <scope>NUCLEOTIDE SEQUENCE</scope>
</reference>
<protein>
    <submittedName>
        <fullName evidence="1">Uncharacterized protein</fullName>
    </submittedName>
</protein>
<sequence length="98" mass="11604">MEVTKNTWYKVINEFHKHKNNPNIAIHQILTHFYKICIGSIISLASRDAWNTYHKVDGIRRETYASYRALPPRWLAQVNVIENEMVHIEELNNQKDGK</sequence>
<comment type="caution">
    <text evidence="1">The sequence shown here is derived from an EMBL/GenBank/DDBJ whole genome shotgun (WGS) entry which is preliminary data.</text>
</comment>
<dbReference type="EMBL" id="LAZR01007295">
    <property type="protein sequence ID" value="KKM86170.1"/>
    <property type="molecule type" value="Genomic_DNA"/>
</dbReference>
<name>A0A0F9NBK3_9ZZZZ</name>
<accession>A0A0F9NBK3</accession>
<dbReference type="AlphaFoldDB" id="A0A0F9NBK3"/>
<gene>
    <name evidence="1" type="ORF">LCGC14_1281730</name>
</gene>
<evidence type="ECO:0000313" key="1">
    <source>
        <dbReference type="EMBL" id="KKM86170.1"/>
    </source>
</evidence>